<evidence type="ECO:0000256" key="2">
    <source>
        <dbReference type="ARBA" id="ARBA00023002"/>
    </source>
</evidence>
<comment type="caution">
    <text evidence="5">The sequence shown here is derived from an EMBL/GenBank/DDBJ whole genome shotgun (WGS) entry which is preliminary data.</text>
</comment>
<evidence type="ECO:0000313" key="6">
    <source>
        <dbReference type="Proteomes" id="UP000177117"/>
    </source>
</evidence>
<evidence type="ECO:0000313" key="5">
    <source>
        <dbReference type="EMBL" id="OGN00051.1"/>
    </source>
</evidence>
<dbReference type="GO" id="GO:0004739">
    <property type="term" value="F:pyruvate dehydrogenase (acetyl-transferring) activity"/>
    <property type="evidence" value="ECO:0007669"/>
    <property type="project" value="TreeGrafter"/>
</dbReference>
<sequence length="308" mass="34764">MYLIREAEAEIRREYNNDEMKTPMHMSLGSEAIVVGVCHALPESNHVYGTYRSHALYLALTGETDKFFAEMYGKATGCAKGKAGSMHLSSPEHGLMATSAVVATTIPWALGDAFQAVYSNINRITAVFFGDGATDEGVFWETLNAACLMKLPILFVCEDNGLAIHTSTEQRRGYDSLTDIVKKFRCNVLEGTGNDVVEVYAMANKTINYIITDKKPSFLCLKYYRYLEHVGVNEDFNAGYRSREELLKWLEKDPLYIHRLKLTDLGYTDEVEEIEKQIREQVLASRIKAQEAPFPDKDELMKGVFYGE</sequence>
<evidence type="ECO:0000256" key="1">
    <source>
        <dbReference type="ARBA" id="ARBA00001964"/>
    </source>
</evidence>
<dbReference type="AlphaFoldDB" id="A0A1F8EGU3"/>
<dbReference type="PANTHER" id="PTHR11516">
    <property type="entry name" value="PYRUVATE DEHYDROGENASE E1 COMPONENT, ALPHA SUBUNIT BACTERIAL AND ORGANELLAR"/>
    <property type="match status" value="1"/>
</dbReference>
<dbReference type="EMBL" id="MGJD01000030">
    <property type="protein sequence ID" value="OGN00051.1"/>
    <property type="molecule type" value="Genomic_DNA"/>
</dbReference>
<dbReference type="GO" id="GO:0006086">
    <property type="term" value="P:pyruvate decarboxylation to acetyl-CoA"/>
    <property type="evidence" value="ECO:0007669"/>
    <property type="project" value="TreeGrafter"/>
</dbReference>
<dbReference type="CDD" id="cd02000">
    <property type="entry name" value="TPP_E1_PDC_ADC_BCADC"/>
    <property type="match status" value="1"/>
</dbReference>
<proteinExistence type="predicted"/>
<dbReference type="PANTHER" id="PTHR11516:SF60">
    <property type="entry name" value="PYRUVATE DEHYDROGENASE E1 COMPONENT SUBUNIT ALPHA"/>
    <property type="match status" value="1"/>
</dbReference>
<dbReference type="InterPro" id="IPR029061">
    <property type="entry name" value="THDP-binding"/>
</dbReference>
<reference evidence="5 6" key="1">
    <citation type="journal article" date="2016" name="Nat. Commun.">
        <title>Thousands of microbial genomes shed light on interconnected biogeochemical processes in an aquifer system.</title>
        <authorList>
            <person name="Anantharaman K."/>
            <person name="Brown C.T."/>
            <person name="Hug L.A."/>
            <person name="Sharon I."/>
            <person name="Castelle C.J."/>
            <person name="Probst A.J."/>
            <person name="Thomas B.C."/>
            <person name="Singh A."/>
            <person name="Wilkins M.J."/>
            <person name="Karaoz U."/>
            <person name="Brodie E.L."/>
            <person name="Williams K.H."/>
            <person name="Hubbard S.S."/>
            <person name="Banfield J.F."/>
        </authorList>
    </citation>
    <scope>NUCLEOTIDE SEQUENCE [LARGE SCALE GENOMIC DNA]</scope>
</reference>
<dbReference type="Pfam" id="PF00676">
    <property type="entry name" value="E1_dh"/>
    <property type="match status" value="1"/>
</dbReference>
<evidence type="ECO:0000259" key="4">
    <source>
        <dbReference type="Pfam" id="PF00676"/>
    </source>
</evidence>
<gene>
    <name evidence="5" type="ORF">A2650_05205</name>
</gene>
<dbReference type="Gene3D" id="3.40.50.970">
    <property type="match status" value="1"/>
</dbReference>
<dbReference type="InterPro" id="IPR001017">
    <property type="entry name" value="DH_E1"/>
</dbReference>
<keyword evidence="2" id="KW-0560">Oxidoreductase</keyword>
<keyword evidence="3" id="KW-0786">Thiamine pyrophosphate</keyword>
<dbReference type="Proteomes" id="UP000177117">
    <property type="component" value="Unassembled WGS sequence"/>
</dbReference>
<name>A0A1F8EGU3_9BACT</name>
<dbReference type="InterPro" id="IPR050642">
    <property type="entry name" value="PDH_E1_Alpha_Subunit"/>
</dbReference>
<organism evidence="5 6">
    <name type="scientific">Candidatus Yanofskybacteria bacterium RIFCSPHIGHO2_01_FULL_41_53</name>
    <dbReference type="NCBI Taxonomy" id="1802663"/>
    <lineage>
        <taxon>Bacteria</taxon>
        <taxon>Candidatus Yanofskyibacteriota</taxon>
    </lineage>
</organism>
<evidence type="ECO:0000256" key="3">
    <source>
        <dbReference type="ARBA" id="ARBA00023052"/>
    </source>
</evidence>
<accession>A0A1F8EGU3</accession>
<comment type="cofactor">
    <cofactor evidence="1">
        <name>thiamine diphosphate</name>
        <dbReference type="ChEBI" id="CHEBI:58937"/>
    </cofactor>
</comment>
<feature type="domain" description="Dehydrogenase E1 component" evidence="4">
    <location>
        <begin position="1"/>
        <end position="295"/>
    </location>
</feature>
<dbReference type="SUPFAM" id="SSF52518">
    <property type="entry name" value="Thiamin diphosphate-binding fold (THDP-binding)"/>
    <property type="match status" value="1"/>
</dbReference>
<protein>
    <recommendedName>
        <fullName evidence="4">Dehydrogenase E1 component domain-containing protein</fullName>
    </recommendedName>
</protein>